<keyword evidence="1" id="KW-0808">Transferase</keyword>
<reference evidence="1" key="1">
    <citation type="submission" date="2019-09" db="EMBL/GenBank/DDBJ databases">
        <title>Characterisation of the sponge microbiome using genome-centric metagenomics.</title>
        <authorList>
            <person name="Engelberts J.P."/>
            <person name="Robbins S.J."/>
            <person name="De Goeij J.M."/>
            <person name="Aranda M."/>
            <person name="Bell S.C."/>
            <person name="Webster N.S."/>
        </authorList>
    </citation>
    <scope>NUCLEOTIDE SEQUENCE</scope>
    <source>
        <strain evidence="1">SB0661_bin_32</strain>
    </source>
</reference>
<organism evidence="1">
    <name type="scientific">Caldilineaceae bacterium SB0661_bin_32</name>
    <dbReference type="NCBI Taxonomy" id="2605255"/>
    <lineage>
        <taxon>Bacteria</taxon>
        <taxon>Bacillati</taxon>
        <taxon>Chloroflexota</taxon>
        <taxon>Caldilineae</taxon>
        <taxon>Caldilineales</taxon>
        <taxon>Caldilineaceae</taxon>
    </lineage>
</organism>
<protein>
    <submittedName>
        <fullName evidence="1">GNAT family N-acetyltransferase</fullName>
    </submittedName>
</protein>
<gene>
    <name evidence="1" type="ORF">F4X14_12905</name>
</gene>
<proteinExistence type="predicted"/>
<comment type="caution">
    <text evidence="1">The sequence shown here is derived from an EMBL/GenBank/DDBJ whole genome shotgun (WGS) entry which is preliminary data.</text>
</comment>
<accession>A0A6B1D949</accession>
<evidence type="ECO:0000313" key="1">
    <source>
        <dbReference type="EMBL" id="MYC95855.1"/>
    </source>
</evidence>
<dbReference type="AlphaFoldDB" id="A0A6B1D949"/>
<dbReference type="SUPFAM" id="SSF55729">
    <property type="entry name" value="Acyl-CoA N-acyltransferases (Nat)"/>
    <property type="match status" value="1"/>
</dbReference>
<dbReference type="InterPro" id="IPR027365">
    <property type="entry name" value="GNAT_acetyltra_YdfB-like"/>
</dbReference>
<name>A0A6B1D949_9CHLR</name>
<dbReference type="GO" id="GO:0016740">
    <property type="term" value="F:transferase activity"/>
    <property type="evidence" value="ECO:0007669"/>
    <property type="project" value="UniProtKB-KW"/>
</dbReference>
<dbReference type="EMBL" id="VXMH01000069">
    <property type="protein sequence ID" value="MYC95855.1"/>
    <property type="molecule type" value="Genomic_DNA"/>
</dbReference>
<dbReference type="Pfam" id="PF12746">
    <property type="entry name" value="GNAT_acetyltran"/>
    <property type="match status" value="1"/>
</dbReference>
<sequence>MSTPDIHLRTLFLLDSAGRIRGTREPDPDPGPKFALIRGRSSCVWAVRADVPQEIADELDRLAGAEPPVTDFRDAPVHAERYRALAGGEVYAGPAFSFPKTVEQPDATVHVNALPLLARHFSGWTAAEMSGRSPMVAVVEDGYAVSVCFCARRSDTAAEAGLETAAAFRGRGLGPQVAAAWAWAVRASGRVPLYSTSWENGASLAVARKLGLVAYASGWSLG</sequence>
<dbReference type="InterPro" id="IPR016181">
    <property type="entry name" value="Acyl_CoA_acyltransferase"/>
</dbReference>
<dbReference type="Gene3D" id="3.40.630.30">
    <property type="match status" value="1"/>
</dbReference>